<dbReference type="Proteomes" id="UP001595828">
    <property type="component" value="Unassembled WGS sequence"/>
</dbReference>
<accession>A0ABV8RPL2</accession>
<evidence type="ECO:0000256" key="5">
    <source>
        <dbReference type="ARBA" id="ARBA00022989"/>
    </source>
</evidence>
<evidence type="ECO:0000256" key="2">
    <source>
        <dbReference type="ARBA" id="ARBA00022448"/>
    </source>
</evidence>
<gene>
    <name evidence="8" type="ORF">ACFO0A_04045</name>
</gene>
<dbReference type="PRINTS" id="PR00173">
    <property type="entry name" value="EDTRNSPORT"/>
</dbReference>
<evidence type="ECO:0000313" key="8">
    <source>
        <dbReference type="EMBL" id="MFC4294226.1"/>
    </source>
</evidence>
<dbReference type="Pfam" id="PF00375">
    <property type="entry name" value="SDF"/>
    <property type="match status" value="1"/>
</dbReference>
<proteinExistence type="predicted"/>
<comment type="caution">
    <text evidence="8">The sequence shown here is derived from an EMBL/GenBank/DDBJ whole genome shotgun (WGS) entry which is preliminary data.</text>
</comment>
<organism evidence="8 9">
    <name type="scientific">Novosphingobium tardum</name>
    <dbReference type="NCBI Taxonomy" id="1538021"/>
    <lineage>
        <taxon>Bacteria</taxon>
        <taxon>Pseudomonadati</taxon>
        <taxon>Pseudomonadota</taxon>
        <taxon>Alphaproteobacteria</taxon>
        <taxon>Sphingomonadales</taxon>
        <taxon>Sphingomonadaceae</taxon>
        <taxon>Novosphingobium</taxon>
    </lineage>
</organism>
<dbReference type="InterPro" id="IPR036458">
    <property type="entry name" value="Na:dicarbo_symporter_sf"/>
</dbReference>
<name>A0ABV8RPL2_9SPHN</name>
<comment type="subcellular location">
    <subcellularLocation>
        <location evidence="1">Cell membrane</location>
        <topology evidence="1">Multi-pass membrane protein</topology>
    </subcellularLocation>
</comment>
<keyword evidence="4 7" id="KW-0812">Transmembrane</keyword>
<feature type="transmembrane region" description="Helical" evidence="7">
    <location>
        <begin position="151"/>
        <end position="174"/>
    </location>
</feature>
<dbReference type="InterPro" id="IPR001991">
    <property type="entry name" value="Na-dicarboxylate_symporter"/>
</dbReference>
<evidence type="ECO:0000256" key="7">
    <source>
        <dbReference type="SAM" id="Phobius"/>
    </source>
</evidence>
<evidence type="ECO:0000256" key="6">
    <source>
        <dbReference type="ARBA" id="ARBA00023136"/>
    </source>
</evidence>
<keyword evidence="9" id="KW-1185">Reference proteome</keyword>
<evidence type="ECO:0000256" key="4">
    <source>
        <dbReference type="ARBA" id="ARBA00022692"/>
    </source>
</evidence>
<feature type="transmembrane region" description="Helical" evidence="7">
    <location>
        <begin position="195"/>
        <end position="218"/>
    </location>
</feature>
<feature type="transmembrane region" description="Helical" evidence="7">
    <location>
        <begin position="59"/>
        <end position="79"/>
    </location>
</feature>
<feature type="transmembrane region" description="Helical" evidence="7">
    <location>
        <begin position="6"/>
        <end position="30"/>
    </location>
</feature>
<keyword evidence="2" id="KW-0813">Transport</keyword>
<feature type="transmembrane region" description="Helical" evidence="7">
    <location>
        <begin position="230"/>
        <end position="256"/>
    </location>
</feature>
<feature type="transmembrane region" description="Helical" evidence="7">
    <location>
        <begin position="91"/>
        <end position="114"/>
    </location>
</feature>
<dbReference type="PANTHER" id="PTHR42865">
    <property type="entry name" value="PROTON/GLUTAMATE-ASPARTATE SYMPORTER"/>
    <property type="match status" value="1"/>
</dbReference>
<evidence type="ECO:0000313" key="9">
    <source>
        <dbReference type="Proteomes" id="UP001595828"/>
    </source>
</evidence>
<evidence type="ECO:0000256" key="3">
    <source>
        <dbReference type="ARBA" id="ARBA00022475"/>
    </source>
</evidence>
<keyword evidence="6 7" id="KW-0472">Membrane</keyword>
<dbReference type="EMBL" id="JBHSDR010000003">
    <property type="protein sequence ID" value="MFC4294226.1"/>
    <property type="molecule type" value="Genomic_DNA"/>
</dbReference>
<dbReference type="SUPFAM" id="SSF118215">
    <property type="entry name" value="Proton glutamate symport protein"/>
    <property type="match status" value="1"/>
</dbReference>
<feature type="transmembrane region" description="Helical" evidence="7">
    <location>
        <begin position="303"/>
        <end position="327"/>
    </location>
</feature>
<keyword evidence="5 7" id="KW-1133">Transmembrane helix</keyword>
<feature type="transmembrane region" description="Helical" evidence="7">
    <location>
        <begin position="339"/>
        <end position="361"/>
    </location>
</feature>
<evidence type="ECO:0000256" key="1">
    <source>
        <dbReference type="ARBA" id="ARBA00004651"/>
    </source>
</evidence>
<protein>
    <submittedName>
        <fullName evidence="8">Dicarboxylate/amino acid:cation symporter</fullName>
    </submittedName>
</protein>
<dbReference type="RefSeq" id="WP_379537686.1">
    <property type="nucleotide sequence ID" value="NZ_JBHSDR010000003.1"/>
</dbReference>
<keyword evidence="3" id="KW-1003">Cell membrane</keyword>
<reference evidence="9" key="1">
    <citation type="journal article" date="2019" name="Int. J. Syst. Evol. Microbiol.">
        <title>The Global Catalogue of Microorganisms (GCM) 10K type strain sequencing project: providing services to taxonomists for standard genome sequencing and annotation.</title>
        <authorList>
            <consortium name="The Broad Institute Genomics Platform"/>
            <consortium name="The Broad Institute Genome Sequencing Center for Infectious Disease"/>
            <person name="Wu L."/>
            <person name="Ma J."/>
        </authorList>
    </citation>
    <scope>NUCLEOTIDE SEQUENCE [LARGE SCALE GENOMIC DNA]</scope>
    <source>
        <strain evidence="9">CGMCC 1.12989</strain>
    </source>
</reference>
<feature type="transmembrane region" description="Helical" evidence="7">
    <location>
        <begin position="367"/>
        <end position="387"/>
    </location>
</feature>
<dbReference type="PANTHER" id="PTHR42865:SF7">
    <property type="entry name" value="PROTON_GLUTAMATE-ASPARTATE SYMPORTER"/>
    <property type="match status" value="1"/>
</dbReference>
<sequence length="424" mass="42317">MSETGAGAIRVSTGGIFAALAIGLVLGAVLPRVAPSAMPMVLAVAGSVGQLWLHALQMTIVPLVAALLFSGIAATYAAARAGRLARRALMMFFVILFAGAVVAAIAMPLLLALAPIPSGAADALRGGLATAEPGRVPTLADFAEALVPTNVLAAAAADAILPLIVFVSFFAVAAMRLATPQRELLVGLFDAIGNAMLVVISWVLLAAPLGVLALSISVAGQNGGAAIGALAHYIVVVTIVGVIVLIAAYVVAIAVARLRPAEFARAMLPAQAVALSTQSSLASLPAMLGACRRLGVPEATADLVMPLAVALFRATGPAMNLAVAIYVAHWFGVPLTPQVLAAGVAVATLTTIGAVSLPGAISFVSSIGPIALAMGVPVAPLALLVAVEVFPDLMRTLANVTMDVAVTAAVARGKAAEAVSAPGD</sequence>
<dbReference type="Gene3D" id="1.10.3860.10">
    <property type="entry name" value="Sodium:dicarboxylate symporter"/>
    <property type="match status" value="1"/>
</dbReference>